<dbReference type="Proteomes" id="UP000499080">
    <property type="component" value="Unassembled WGS sequence"/>
</dbReference>
<organism evidence="1 2">
    <name type="scientific">Araneus ventricosus</name>
    <name type="common">Orbweaver spider</name>
    <name type="synonym">Epeira ventricosa</name>
    <dbReference type="NCBI Taxonomy" id="182803"/>
    <lineage>
        <taxon>Eukaryota</taxon>
        <taxon>Metazoa</taxon>
        <taxon>Ecdysozoa</taxon>
        <taxon>Arthropoda</taxon>
        <taxon>Chelicerata</taxon>
        <taxon>Arachnida</taxon>
        <taxon>Araneae</taxon>
        <taxon>Araneomorphae</taxon>
        <taxon>Entelegynae</taxon>
        <taxon>Araneoidea</taxon>
        <taxon>Araneidae</taxon>
        <taxon>Araneus</taxon>
    </lineage>
</organism>
<protein>
    <submittedName>
        <fullName evidence="1">Uncharacterized protein</fullName>
    </submittedName>
</protein>
<evidence type="ECO:0000313" key="2">
    <source>
        <dbReference type="Proteomes" id="UP000499080"/>
    </source>
</evidence>
<gene>
    <name evidence="1" type="ORF">AVEN_221713_1</name>
</gene>
<name>A0A4Y2EHI6_ARAVE</name>
<dbReference type="AlphaFoldDB" id="A0A4Y2EHI6"/>
<sequence length="116" mass="12585">TREVFQNGDLNITAPHALLPVTITATEPVGRTWDNGQLNSESCLNNEDGALAGATLPELISHTTSFSSSDLACTSHMNTMDFWWNRALNTEPSIQEAKILSPGHRGHLLLSTIRTG</sequence>
<feature type="non-terminal residue" evidence="1">
    <location>
        <position position="1"/>
    </location>
</feature>
<comment type="caution">
    <text evidence="1">The sequence shown here is derived from an EMBL/GenBank/DDBJ whole genome shotgun (WGS) entry which is preliminary data.</text>
</comment>
<dbReference type="EMBL" id="BGPR01092814">
    <property type="protein sequence ID" value="GBM28600.1"/>
    <property type="molecule type" value="Genomic_DNA"/>
</dbReference>
<evidence type="ECO:0000313" key="1">
    <source>
        <dbReference type="EMBL" id="GBM28600.1"/>
    </source>
</evidence>
<accession>A0A4Y2EHI6</accession>
<proteinExistence type="predicted"/>
<reference evidence="1 2" key="1">
    <citation type="journal article" date="2019" name="Sci. Rep.">
        <title>Orb-weaving spider Araneus ventricosus genome elucidates the spidroin gene catalogue.</title>
        <authorList>
            <person name="Kono N."/>
            <person name="Nakamura H."/>
            <person name="Ohtoshi R."/>
            <person name="Moran D.A.P."/>
            <person name="Shinohara A."/>
            <person name="Yoshida Y."/>
            <person name="Fujiwara M."/>
            <person name="Mori M."/>
            <person name="Tomita M."/>
            <person name="Arakawa K."/>
        </authorList>
    </citation>
    <scope>NUCLEOTIDE SEQUENCE [LARGE SCALE GENOMIC DNA]</scope>
</reference>
<keyword evidence="2" id="KW-1185">Reference proteome</keyword>